<name>A0A2P6NVG6_9EUKA</name>
<dbReference type="EMBL" id="MDYQ01000016">
    <property type="protein sequence ID" value="PRP87967.1"/>
    <property type="molecule type" value="Genomic_DNA"/>
</dbReference>
<evidence type="ECO:0000313" key="1">
    <source>
        <dbReference type="EMBL" id="PRP87967.1"/>
    </source>
</evidence>
<gene>
    <name evidence="1" type="ORF">PROFUN_02704</name>
</gene>
<comment type="caution">
    <text evidence="1">The sequence shown here is derived from an EMBL/GenBank/DDBJ whole genome shotgun (WGS) entry which is preliminary data.</text>
</comment>
<sequence length="103" mass="11828">MSSFNPLAGMKKVPFRFEWKDDPNVDSVTVDPIGNGEITPMHKETKEDGSIIWVATVDLYIATQRFIFVVNGKRRLSSHYDMQPRSDKHVIHAEDFAKQGFYP</sequence>
<accession>A0A2P6NVG6</accession>
<keyword evidence="2" id="KW-1185">Reference proteome</keyword>
<dbReference type="Proteomes" id="UP000241769">
    <property type="component" value="Unassembled WGS sequence"/>
</dbReference>
<evidence type="ECO:0000313" key="2">
    <source>
        <dbReference type="Proteomes" id="UP000241769"/>
    </source>
</evidence>
<dbReference type="InParanoid" id="A0A2P6NVG6"/>
<proteinExistence type="predicted"/>
<dbReference type="AlphaFoldDB" id="A0A2P6NVG6"/>
<reference evidence="1 2" key="1">
    <citation type="journal article" date="2018" name="Genome Biol. Evol.">
        <title>Multiple Roots of Fruiting Body Formation in Amoebozoa.</title>
        <authorList>
            <person name="Hillmann F."/>
            <person name="Forbes G."/>
            <person name="Novohradska S."/>
            <person name="Ferling I."/>
            <person name="Riege K."/>
            <person name="Groth M."/>
            <person name="Westermann M."/>
            <person name="Marz M."/>
            <person name="Spaller T."/>
            <person name="Winckler T."/>
            <person name="Schaap P."/>
            <person name="Glockner G."/>
        </authorList>
    </citation>
    <scope>NUCLEOTIDE SEQUENCE [LARGE SCALE GENOMIC DNA]</scope>
    <source>
        <strain evidence="1 2">Jena</strain>
    </source>
</reference>
<protein>
    <submittedName>
        <fullName evidence="1">Uncharacterized protein</fullName>
    </submittedName>
</protein>
<organism evidence="1 2">
    <name type="scientific">Planoprotostelium fungivorum</name>
    <dbReference type="NCBI Taxonomy" id="1890364"/>
    <lineage>
        <taxon>Eukaryota</taxon>
        <taxon>Amoebozoa</taxon>
        <taxon>Evosea</taxon>
        <taxon>Variosea</taxon>
        <taxon>Cavosteliida</taxon>
        <taxon>Cavosteliaceae</taxon>
        <taxon>Planoprotostelium</taxon>
    </lineage>
</organism>